<evidence type="ECO:0000256" key="1">
    <source>
        <dbReference type="ARBA" id="ARBA00022729"/>
    </source>
</evidence>
<evidence type="ECO:0000313" key="3">
    <source>
        <dbReference type="EMBL" id="VAW79053.1"/>
    </source>
</evidence>
<dbReference type="GO" id="GO:0120010">
    <property type="term" value="P:intermembrane phospholipid transfer"/>
    <property type="evidence" value="ECO:0007669"/>
    <property type="project" value="TreeGrafter"/>
</dbReference>
<dbReference type="GO" id="GO:0016020">
    <property type="term" value="C:membrane"/>
    <property type="evidence" value="ECO:0007669"/>
    <property type="project" value="InterPro"/>
</dbReference>
<protein>
    <submittedName>
        <fullName evidence="3">Outer-membrane-phospholipid-binding lipoprotein MlaA</fullName>
    </submittedName>
</protein>
<dbReference type="PRINTS" id="PR01805">
    <property type="entry name" value="VACJLIPOPROT"/>
</dbReference>
<dbReference type="InterPro" id="IPR007428">
    <property type="entry name" value="MlaA"/>
</dbReference>
<keyword evidence="1" id="KW-0732">Signal</keyword>
<dbReference type="Pfam" id="PF04333">
    <property type="entry name" value="MlaA"/>
    <property type="match status" value="1"/>
</dbReference>
<dbReference type="PANTHER" id="PTHR30035">
    <property type="entry name" value="LIPOPROTEIN VACJ-RELATED"/>
    <property type="match status" value="1"/>
</dbReference>
<keyword evidence="3" id="KW-0449">Lipoprotein</keyword>
<gene>
    <name evidence="3" type="ORF">MNBD_GAMMA13-596</name>
</gene>
<sequence length="172" mass="19507">MRNFFNNLLEPITIINGVLQAKGQQAVGDTMRFGFNSIFGVFGVIDVSTGWGLEHHQEDFGQTFAVWGFGEGWYMVLPLLGPSNIRDTAGLIPEWGLSPLQYAIENNAVRYTAWGLFFISRRADLLTVSKVLDAASLDPYLQVREAYRQKRWSDIHDGNPPEPDFFDDELFE</sequence>
<name>A0A3B0YSI1_9ZZZZ</name>
<reference evidence="3" key="1">
    <citation type="submission" date="2018-06" db="EMBL/GenBank/DDBJ databases">
        <authorList>
            <person name="Zhirakovskaya E."/>
        </authorList>
    </citation>
    <scope>NUCLEOTIDE SEQUENCE</scope>
</reference>
<feature type="region of interest" description="Disordered" evidence="2">
    <location>
        <begin position="153"/>
        <end position="172"/>
    </location>
</feature>
<evidence type="ECO:0000256" key="2">
    <source>
        <dbReference type="SAM" id="MobiDB-lite"/>
    </source>
</evidence>
<accession>A0A3B0YSI1</accession>
<dbReference type="AlphaFoldDB" id="A0A3B0YSI1"/>
<dbReference type="PANTHER" id="PTHR30035:SF3">
    <property type="entry name" value="INTERMEMBRANE PHOSPHOLIPID TRANSPORT SYSTEM LIPOPROTEIN MLAA"/>
    <property type="match status" value="1"/>
</dbReference>
<dbReference type="EMBL" id="UOFK01000177">
    <property type="protein sequence ID" value="VAW79053.1"/>
    <property type="molecule type" value="Genomic_DNA"/>
</dbReference>
<proteinExistence type="predicted"/>
<organism evidence="3">
    <name type="scientific">hydrothermal vent metagenome</name>
    <dbReference type="NCBI Taxonomy" id="652676"/>
    <lineage>
        <taxon>unclassified sequences</taxon>
        <taxon>metagenomes</taxon>
        <taxon>ecological metagenomes</taxon>
    </lineage>
</organism>